<feature type="region of interest" description="Disordered" evidence="1">
    <location>
        <begin position="204"/>
        <end position="225"/>
    </location>
</feature>
<accession>A0A9W7FKW0</accession>
<sequence>MDHHEGDPHQFMNPAHLQFLVHEDDEHDGKHRKKTKNKNKEEEEGRGTNTRQWHTVGATGDAPRVFNVDDLVPAYTRSSKDKKMKKGKVPSTPNTASTVASNDPYDNLGGELEGNFGSPISPEVRNNDVQATTMFNPFLILGNFFRSLLRRDRPVDPILFFNDGDQQIEEDDGAEGETEGYSKQKQKQKHLKKYKYLNGPLAARETNSFRHHATTSKRKENPIDEGLDAAKRQYQRKVSFPSQRPKLIKAFTYGSGVKAADAGNNNDEEIDEEIGEHGVIATG</sequence>
<evidence type="ECO:0000313" key="2">
    <source>
        <dbReference type="EMBL" id="GMI14053.1"/>
    </source>
</evidence>
<comment type="caution">
    <text evidence="2">The sequence shown here is derived from an EMBL/GenBank/DDBJ whole genome shotgun (WGS) entry which is preliminary data.</text>
</comment>
<reference evidence="3" key="1">
    <citation type="journal article" date="2023" name="Commun. Biol.">
        <title>Genome analysis of Parmales, the sister group of diatoms, reveals the evolutionary specialization of diatoms from phago-mixotrophs to photoautotrophs.</title>
        <authorList>
            <person name="Ban H."/>
            <person name="Sato S."/>
            <person name="Yoshikawa S."/>
            <person name="Yamada K."/>
            <person name="Nakamura Y."/>
            <person name="Ichinomiya M."/>
            <person name="Sato N."/>
            <person name="Blanc-Mathieu R."/>
            <person name="Endo H."/>
            <person name="Kuwata A."/>
            <person name="Ogata H."/>
        </authorList>
    </citation>
    <scope>NUCLEOTIDE SEQUENCE [LARGE SCALE GENOMIC DNA]</scope>
    <source>
        <strain evidence="3">NIES 3699</strain>
    </source>
</reference>
<feature type="region of interest" description="Disordered" evidence="1">
    <location>
        <begin position="166"/>
        <end position="189"/>
    </location>
</feature>
<gene>
    <name evidence="2" type="ORF">TrVE_jg2945</name>
</gene>
<dbReference type="AlphaFoldDB" id="A0A9W7FKW0"/>
<feature type="compositionally biased region" description="Acidic residues" evidence="1">
    <location>
        <begin position="166"/>
        <end position="178"/>
    </location>
</feature>
<organism evidence="2 3">
    <name type="scientific">Triparma verrucosa</name>
    <dbReference type="NCBI Taxonomy" id="1606542"/>
    <lineage>
        <taxon>Eukaryota</taxon>
        <taxon>Sar</taxon>
        <taxon>Stramenopiles</taxon>
        <taxon>Ochrophyta</taxon>
        <taxon>Bolidophyceae</taxon>
        <taxon>Parmales</taxon>
        <taxon>Triparmaceae</taxon>
        <taxon>Triparma</taxon>
    </lineage>
</organism>
<feature type="region of interest" description="Disordered" evidence="1">
    <location>
        <begin position="78"/>
        <end position="104"/>
    </location>
</feature>
<feature type="region of interest" description="Disordered" evidence="1">
    <location>
        <begin position="22"/>
        <end position="58"/>
    </location>
</feature>
<protein>
    <submittedName>
        <fullName evidence="2">Uncharacterized protein</fullName>
    </submittedName>
</protein>
<dbReference type="EMBL" id="BRXX01000488">
    <property type="protein sequence ID" value="GMI14053.1"/>
    <property type="molecule type" value="Genomic_DNA"/>
</dbReference>
<evidence type="ECO:0000313" key="3">
    <source>
        <dbReference type="Proteomes" id="UP001165160"/>
    </source>
</evidence>
<name>A0A9W7FKW0_9STRA</name>
<dbReference type="Proteomes" id="UP001165160">
    <property type="component" value="Unassembled WGS sequence"/>
</dbReference>
<keyword evidence="3" id="KW-1185">Reference proteome</keyword>
<evidence type="ECO:0000256" key="1">
    <source>
        <dbReference type="SAM" id="MobiDB-lite"/>
    </source>
</evidence>
<proteinExistence type="predicted"/>
<feature type="compositionally biased region" description="Polar residues" evidence="1">
    <location>
        <begin position="91"/>
        <end position="101"/>
    </location>
</feature>